<dbReference type="Pfam" id="PF00109">
    <property type="entry name" value="ketoacyl-synt"/>
    <property type="match status" value="1"/>
</dbReference>
<dbReference type="PIRSF" id="PIRSF000447">
    <property type="entry name" value="KAS_II"/>
    <property type="match status" value="1"/>
</dbReference>
<comment type="similarity">
    <text evidence="2 14 16">Belongs to the thiolase-like superfamily. Beta-ketoacyl-ACP synthases family.</text>
</comment>
<proteinExistence type="inferred from homology"/>
<dbReference type="InterPro" id="IPR018201">
    <property type="entry name" value="Ketoacyl_synth_AS"/>
</dbReference>
<dbReference type="GO" id="GO:0006633">
    <property type="term" value="P:fatty acid biosynthetic process"/>
    <property type="evidence" value="ECO:0007669"/>
    <property type="project" value="UniProtKB-UniRule"/>
</dbReference>
<evidence type="ECO:0000256" key="14">
    <source>
        <dbReference type="PIRNR" id="PIRNR000447"/>
    </source>
</evidence>
<dbReference type="Gene3D" id="3.40.47.10">
    <property type="match status" value="1"/>
</dbReference>
<comment type="catalytic activity">
    <reaction evidence="12 14">
        <text>(9Z)-hexadecenoyl-[ACP] + malonyl-[ACP] + H(+) = 3-oxo-(11Z)-octadecenoyl-[ACP] + holo-[ACP] + CO2</text>
        <dbReference type="Rhea" id="RHEA:55040"/>
        <dbReference type="Rhea" id="RHEA-COMP:9623"/>
        <dbReference type="Rhea" id="RHEA-COMP:9685"/>
        <dbReference type="Rhea" id="RHEA-COMP:10800"/>
        <dbReference type="Rhea" id="RHEA-COMP:14074"/>
        <dbReference type="ChEBI" id="CHEBI:15378"/>
        <dbReference type="ChEBI" id="CHEBI:16526"/>
        <dbReference type="ChEBI" id="CHEBI:64479"/>
        <dbReference type="ChEBI" id="CHEBI:78449"/>
        <dbReference type="ChEBI" id="CHEBI:83989"/>
        <dbReference type="ChEBI" id="CHEBI:138538"/>
        <dbReference type="EC" id="2.3.1.179"/>
    </reaction>
</comment>
<comment type="catalytic activity">
    <reaction evidence="13 14">
        <text>a fatty acyl-[ACP] + malonyl-[ACP] + H(+) = a 3-oxoacyl-[ACP] + holo-[ACP] + CO2</text>
        <dbReference type="Rhea" id="RHEA:22836"/>
        <dbReference type="Rhea" id="RHEA-COMP:9623"/>
        <dbReference type="Rhea" id="RHEA-COMP:9685"/>
        <dbReference type="Rhea" id="RHEA-COMP:9916"/>
        <dbReference type="Rhea" id="RHEA-COMP:14125"/>
        <dbReference type="ChEBI" id="CHEBI:15378"/>
        <dbReference type="ChEBI" id="CHEBI:16526"/>
        <dbReference type="ChEBI" id="CHEBI:64479"/>
        <dbReference type="ChEBI" id="CHEBI:78449"/>
        <dbReference type="ChEBI" id="CHEBI:78776"/>
        <dbReference type="ChEBI" id="CHEBI:138651"/>
    </reaction>
</comment>
<dbReference type="FunFam" id="3.40.47.10:FF:000009">
    <property type="entry name" value="3-oxoacyl-[acyl-carrier-protein] synthase 2"/>
    <property type="match status" value="1"/>
</dbReference>
<keyword evidence="8" id="KW-0443">Lipid metabolism</keyword>
<dbReference type="GO" id="GO:0005829">
    <property type="term" value="C:cytosol"/>
    <property type="evidence" value="ECO:0007669"/>
    <property type="project" value="TreeGrafter"/>
</dbReference>
<evidence type="ECO:0000256" key="4">
    <source>
        <dbReference type="ARBA" id="ARBA00014657"/>
    </source>
</evidence>
<evidence type="ECO:0000256" key="15">
    <source>
        <dbReference type="PIRSR" id="PIRSR000447-1"/>
    </source>
</evidence>
<dbReference type="InterPro" id="IPR014030">
    <property type="entry name" value="Ketoacyl_synth_N"/>
</dbReference>
<dbReference type="InterPro" id="IPR017568">
    <property type="entry name" value="3-oxoacyl-ACP_synth-2"/>
</dbReference>
<dbReference type="NCBIfam" id="NF004970">
    <property type="entry name" value="PRK06333.1"/>
    <property type="match status" value="1"/>
</dbReference>
<evidence type="ECO:0000256" key="10">
    <source>
        <dbReference type="ARBA" id="ARBA00023315"/>
    </source>
</evidence>
<gene>
    <name evidence="18" type="primary">fabF</name>
    <name evidence="18" type="ORF">ERS852568_00756</name>
</gene>
<dbReference type="EC" id="2.3.1.179" evidence="3 14"/>
<evidence type="ECO:0000256" key="7">
    <source>
        <dbReference type="ARBA" id="ARBA00022832"/>
    </source>
</evidence>
<name>A0A174R374_9CLOT</name>
<evidence type="ECO:0000256" key="6">
    <source>
        <dbReference type="ARBA" id="ARBA00022679"/>
    </source>
</evidence>
<comment type="pathway">
    <text evidence="1 14">Lipid metabolism; fatty acid biosynthesis.</text>
</comment>
<feature type="domain" description="Ketosynthase family 3 (KS3)" evidence="17">
    <location>
        <begin position="2"/>
        <end position="408"/>
    </location>
</feature>
<evidence type="ECO:0000256" key="3">
    <source>
        <dbReference type="ARBA" id="ARBA00012356"/>
    </source>
</evidence>
<dbReference type="SUPFAM" id="SSF53901">
    <property type="entry name" value="Thiolase-like"/>
    <property type="match status" value="1"/>
</dbReference>
<evidence type="ECO:0000256" key="5">
    <source>
        <dbReference type="ARBA" id="ARBA00022516"/>
    </source>
</evidence>
<keyword evidence="6 14" id="KW-0808">Transferase</keyword>
<dbReference type="NCBIfam" id="TIGR03150">
    <property type="entry name" value="fabF"/>
    <property type="match status" value="1"/>
</dbReference>
<protein>
    <recommendedName>
        <fullName evidence="4 14">3-oxoacyl-[acyl-carrier-protein] synthase 2</fullName>
        <ecNumber evidence="3 14">2.3.1.179</ecNumber>
    </recommendedName>
</protein>
<dbReference type="InterPro" id="IPR016039">
    <property type="entry name" value="Thiolase-like"/>
</dbReference>
<dbReference type="InterPro" id="IPR020841">
    <property type="entry name" value="PKS_Beta-ketoAc_synthase_dom"/>
</dbReference>
<sequence>MERRVVITGMGALTPIGNSVKEFWNNAKEGKLGIDYVTLVNKDEVSVKVVGEVKNFDAAEAVGKKESKRLDRYSQFALACADEAIKSSGLDLDNVDKNRIGVLVGSGIGGFSTIETEITKMATGSKRVSPFFIPMAISNMAAGNISIKYGLKGPSTAVVTACATGTNGIGEAFRQIKHGYADIMLAGGVEAPITKIGIEGFNSLKALNTSNDPKVASIPFDSERSGFVMGEGAGILVLESLESAKKRNANILAEIVGYGSTCDAYHITSPDPDGEGASRAMTQAIEEAKINKEEVSYINAHGTSTKLNDKFETIAIKRTFGDYAYKIPVSSTKSMTGHLLGAAGAIEAIICIEALRDNFIPPTIGYKNKDEDCDLDYVPNVGRNHEVNYALTNSLGFGGHNATLLFKKWNEK</sequence>
<dbReference type="PROSITE" id="PS00606">
    <property type="entry name" value="KS3_1"/>
    <property type="match status" value="1"/>
</dbReference>
<evidence type="ECO:0000313" key="19">
    <source>
        <dbReference type="Proteomes" id="UP000095563"/>
    </source>
</evidence>
<dbReference type="InterPro" id="IPR000794">
    <property type="entry name" value="Beta-ketoacyl_synthase"/>
</dbReference>
<reference evidence="18 19" key="1">
    <citation type="submission" date="2015-09" db="EMBL/GenBank/DDBJ databases">
        <authorList>
            <consortium name="Pathogen Informatics"/>
        </authorList>
    </citation>
    <scope>NUCLEOTIDE SEQUENCE [LARGE SCALE GENOMIC DNA]</scope>
    <source>
        <strain evidence="18 19">2789STDY5834956</strain>
    </source>
</reference>
<evidence type="ECO:0000259" key="17">
    <source>
        <dbReference type="PROSITE" id="PS52004"/>
    </source>
</evidence>
<dbReference type="PANTHER" id="PTHR11712:SF336">
    <property type="entry name" value="3-OXOACYL-[ACYL-CARRIER-PROTEIN] SYNTHASE, MITOCHONDRIAL"/>
    <property type="match status" value="1"/>
</dbReference>
<dbReference type="PROSITE" id="PS52004">
    <property type="entry name" value="KS3_2"/>
    <property type="match status" value="1"/>
</dbReference>
<evidence type="ECO:0000256" key="16">
    <source>
        <dbReference type="RuleBase" id="RU003694"/>
    </source>
</evidence>
<evidence type="ECO:0000256" key="12">
    <source>
        <dbReference type="ARBA" id="ARBA00047318"/>
    </source>
</evidence>
<keyword evidence="9 14" id="KW-0275">Fatty acid biosynthesis</keyword>
<comment type="function">
    <text evidence="11 14">Involved in the type II fatty acid elongation cycle. Catalyzes the elongation of a wide range of acyl-ACP by the addition of two carbons from malonyl-ACP to an acyl acceptor. Can efficiently catalyze the conversion of palmitoleoyl-ACP (cis-hexadec-9-enoyl-ACP) to cis-vaccenoyl-ACP (cis-octadec-11-enoyl-ACP), an essential step in the thermal regulation of fatty acid composition.</text>
</comment>
<evidence type="ECO:0000256" key="2">
    <source>
        <dbReference type="ARBA" id="ARBA00008467"/>
    </source>
</evidence>
<evidence type="ECO:0000313" key="18">
    <source>
        <dbReference type="EMBL" id="CUP77608.1"/>
    </source>
</evidence>
<dbReference type="EMBL" id="CZBO01000001">
    <property type="protein sequence ID" value="CUP77608.1"/>
    <property type="molecule type" value="Genomic_DNA"/>
</dbReference>
<accession>A0A174R374</accession>
<keyword evidence="5 14" id="KW-0444">Lipid biosynthesis</keyword>
<evidence type="ECO:0000256" key="1">
    <source>
        <dbReference type="ARBA" id="ARBA00005194"/>
    </source>
</evidence>
<organism evidence="18 19">
    <name type="scientific">Clostridium baratii</name>
    <dbReference type="NCBI Taxonomy" id="1561"/>
    <lineage>
        <taxon>Bacteria</taxon>
        <taxon>Bacillati</taxon>
        <taxon>Bacillota</taxon>
        <taxon>Clostridia</taxon>
        <taxon>Eubacteriales</taxon>
        <taxon>Clostridiaceae</taxon>
        <taxon>Clostridium</taxon>
    </lineage>
</organism>
<dbReference type="RefSeq" id="WP_055206769.1">
    <property type="nucleotide sequence ID" value="NZ_CZBO01000001.1"/>
</dbReference>
<dbReference type="Pfam" id="PF02801">
    <property type="entry name" value="Ketoacyl-synt_C"/>
    <property type="match status" value="1"/>
</dbReference>
<dbReference type="Proteomes" id="UP000095563">
    <property type="component" value="Unassembled WGS sequence"/>
</dbReference>
<feature type="active site" description="For beta-ketoacyl synthase activity" evidence="15">
    <location>
        <position position="162"/>
    </location>
</feature>
<dbReference type="NCBIfam" id="NF005589">
    <property type="entry name" value="PRK07314.1"/>
    <property type="match status" value="1"/>
</dbReference>
<dbReference type="UniPathway" id="UPA00094"/>
<evidence type="ECO:0000256" key="11">
    <source>
        <dbReference type="ARBA" id="ARBA00024006"/>
    </source>
</evidence>
<dbReference type="AlphaFoldDB" id="A0A174R374"/>
<keyword evidence="7" id="KW-0276">Fatty acid metabolism</keyword>
<dbReference type="InterPro" id="IPR014031">
    <property type="entry name" value="Ketoacyl_synth_C"/>
</dbReference>
<dbReference type="CDD" id="cd00834">
    <property type="entry name" value="KAS_I_II"/>
    <property type="match status" value="1"/>
</dbReference>
<dbReference type="SMART" id="SM00825">
    <property type="entry name" value="PKS_KS"/>
    <property type="match status" value="1"/>
</dbReference>
<dbReference type="PANTHER" id="PTHR11712">
    <property type="entry name" value="POLYKETIDE SYNTHASE-RELATED"/>
    <property type="match status" value="1"/>
</dbReference>
<evidence type="ECO:0000256" key="8">
    <source>
        <dbReference type="ARBA" id="ARBA00023098"/>
    </source>
</evidence>
<keyword evidence="10 14" id="KW-0012">Acyltransferase</keyword>
<evidence type="ECO:0000256" key="9">
    <source>
        <dbReference type="ARBA" id="ARBA00023160"/>
    </source>
</evidence>
<dbReference type="GO" id="GO:0004315">
    <property type="term" value="F:3-oxoacyl-[acyl-carrier-protein] synthase activity"/>
    <property type="evidence" value="ECO:0007669"/>
    <property type="project" value="UniProtKB-UniRule"/>
</dbReference>
<evidence type="ECO:0000256" key="13">
    <source>
        <dbReference type="ARBA" id="ARBA00047659"/>
    </source>
</evidence>